<gene>
    <name evidence="1" type="ORF">HUJ06_012642</name>
</gene>
<organism evidence="1 2">
    <name type="scientific">Nelumbo nucifera</name>
    <name type="common">Sacred lotus</name>
    <dbReference type="NCBI Taxonomy" id="4432"/>
    <lineage>
        <taxon>Eukaryota</taxon>
        <taxon>Viridiplantae</taxon>
        <taxon>Streptophyta</taxon>
        <taxon>Embryophyta</taxon>
        <taxon>Tracheophyta</taxon>
        <taxon>Spermatophyta</taxon>
        <taxon>Magnoliopsida</taxon>
        <taxon>Proteales</taxon>
        <taxon>Nelumbonaceae</taxon>
        <taxon>Nelumbo</taxon>
    </lineage>
</organism>
<name>A0A822YQA5_NELNU</name>
<protein>
    <submittedName>
        <fullName evidence="1">Uncharacterized protein</fullName>
    </submittedName>
</protein>
<keyword evidence="2" id="KW-1185">Reference proteome</keyword>
<comment type="caution">
    <text evidence="1">The sequence shown here is derived from an EMBL/GenBank/DDBJ whole genome shotgun (WGS) entry which is preliminary data.</text>
</comment>
<reference evidence="1 2" key="1">
    <citation type="journal article" date="2020" name="Mol. Biol. Evol.">
        <title>Distinct Expression and Methylation Patterns for Genes with Different Fates following a Single Whole-Genome Duplication in Flowering Plants.</title>
        <authorList>
            <person name="Shi T."/>
            <person name="Rahmani R.S."/>
            <person name="Gugger P.F."/>
            <person name="Wang M."/>
            <person name="Li H."/>
            <person name="Zhang Y."/>
            <person name="Li Z."/>
            <person name="Wang Q."/>
            <person name="Van de Peer Y."/>
            <person name="Marchal K."/>
            <person name="Chen J."/>
        </authorList>
    </citation>
    <scope>NUCLEOTIDE SEQUENCE [LARGE SCALE GENOMIC DNA]</scope>
    <source>
        <tissue evidence="1">Leaf</tissue>
    </source>
</reference>
<dbReference type="PANTHER" id="PTHR39757:SF3">
    <property type="entry name" value="LYCOPENE EPSILON CYCLASE, CHLOROPLASTIC"/>
    <property type="match status" value="1"/>
</dbReference>
<evidence type="ECO:0000313" key="1">
    <source>
        <dbReference type="EMBL" id="DAD33791.1"/>
    </source>
</evidence>
<dbReference type="Proteomes" id="UP000607653">
    <property type="component" value="Unassembled WGS sequence"/>
</dbReference>
<sequence>MQGSEVGGGAAYGVEVEVENNPYDPSLMVFMDYRDYTKPAVQCLEAEYPTCLYVMPMSPTRVFFEETCLASRDAMPFDLLKKKLMSRLDNMGVRIIKTYEEEWSYIPVGGSLPHTEQKKHLVLQLAWCIQLQAIQL</sequence>
<dbReference type="AlphaFoldDB" id="A0A822YQA5"/>
<dbReference type="EMBL" id="DUZY01000003">
    <property type="protein sequence ID" value="DAD33791.1"/>
    <property type="molecule type" value="Genomic_DNA"/>
</dbReference>
<dbReference type="Pfam" id="PF05834">
    <property type="entry name" value="Lycopene_cycl"/>
    <property type="match status" value="1"/>
</dbReference>
<proteinExistence type="predicted"/>
<accession>A0A822YQA5</accession>
<evidence type="ECO:0000313" key="2">
    <source>
        <dbReference type="Proteomes" id="UP000607653"/>
    </source>
</evidence>
<dbReference type="PANTHER" id="PTHR39757">
    <property type="match status" value="1"/>
</dbReference>